<evidence type="ECO:0000313" key="1">
    <source>
        <dbReference type="EMBL" id="KAE8348656.1"/>
    </source>
</evidence>
<accession>A0A5N6YVJ6</accession>
<dbReference type="Proteomes" id="UP000327118">
    <property type="component" value="Unassembled WGS sequence"/>
</dbReference>
<protein>
    <recommendedName>
        <fullName evidence="3">Protein kinase domain-containing protein</fullName>
    </recommendedName>
</protein>
<reference evidence="2" key="1">
    <citation type="submission" date="2019-04" db="EMBL/GenBank/DDBJ databases">
        <title>Friends and foes A comparative genomics studyof 23 Aspergillus species from section Flavi.</title>
        <authorList>
            <consortium name="DOE Joint Genome Institute"/>
            <person name="Kjaerbolling I."/>
            <person name="Vesth T."/>
            <person name="Frisvad J.C."/>
            <person name="Nybo J.L."/>
            <person name="Theobald S."/>
            <person name="Kildgaard S."/>
            <person name="Isbrandt T."/>
            <person name="Kuo A."/>
            <person name="Sato A."/>
            <person name="Lyhne E.K."/>
            <person name="Kogle M.E."/>
            <person name="Wiebenga A."/>
            <person name="Kun R.S."/>
            <person name="Lubbers R.J."/>
            <person name="Makela M.R."/>
            <person name="Barry K."/>
            <person name="Chovatia M."/>
            <person name="Clum A."/>
            <person name="Daum C."/>
            <person name="Haridas S."/>
            <person name="He G."/>
            <person name="LaButti K."/>
            <person name="Lipzen A."/>
            <person name="Mondo S."/>
            <person name="Riley R."/>
            <person name="Salamov A."/>
            <person name="Simmons B.A."/>
            <person name="Magnuson J.K."/>
            <person name="Henrissat B."/>
            <person name="Mortensen U.H."/>
            <person name="Larsen T.O."/>
            <person name="Devries R.P."/>
            <person name="Grigoriev I.V."/>
            <person name="Machida M."/>
            <person name="Baker S.E."/>
            <person name="Andersen M.R."/>
        </authorList>
    </citation>
    <scope>NUCLEOTIDE SEQUENCE [LARGE SCALE GENOMIC DNA]</scope>
    <source>
        <strain evidence="2">CBS 553.77</strain>
    </source>
</reference>
<sequence length="81" mass="9641">MQKISILRTDFTPRNIILVNDAYLSGKRNVVFLDFAGALFGRTRDDATYLRPRLFLGTFIPPLLRWGRRPRDFKPWADWNW</sequence>
<gene>
    <name evidence="1" type="ORF">BDV28DRAFT_143014</name>
</gene>
<keyword evidence="2" id="KW-1185">Reference proteome</keyword>
<evidence type="ECO:0000313" key="2">
    <source>
        <dbReference type="Proteomes" id="UP000327118"/>
    </source>
</evidence>
<evidence type="ECO:0008006" key="3">
    <source>
        <dbReference type="Google" id="ProtNLM"/>
    </source>
</evidence>
<dbReference type="AlphaFoldDB" id="A0A5N6YVJ6"/>
<organism evidence="1 2">
    <name type="scientific">Aspergillus coremiiformis</name>
    <dbReference type="NCBI Taxonomy" id="138285"/>
    <lineage>
        <taxon>Eukaryota</taxon>
        <taxon>Fungi</taxon>
        <taxon>Dikarya</taxon>
        <taxon>Ascomycota</taxon>
        <taxon>Pezizomycotina</taxon>
        <taxon>Eurotiomycetes</taxon>
        <taxon>Eurotiomycetidae</taxon>
        <taxon>Eurotiales</taxon>
        <taxon>Aspergillaceae</taxon>
        <taxon>Aspergillus</taxon>
        <taxon>Aspergillus subgen. Circumdati</taxon>
    </lineage>
</organism>
<name>A0A5N6YVJ6_9EURO</name>
<dbReference type="OrthoDB" id="4267316at2759"/>
<dbReference type="EMBL" id="ML739427">
    <property type="protein sequence ID" value="KAE8348656.1"/>
    <property type="molecule type" value="Genomic_DNA"/>
</dbReference>
<proteinExistence type="predicted"/>